<dbReference type="Pfam" id="PF01565">
    <property type="entry name" value="FAD_binding_4"/>
    <property type="match status" value="1"/>
</dbReference>
<accession>A0A1H0A7S1</accession>
<keyword evidence="8" id="KW-1185">Reference proteome</keyword>
<dbReference type="InterPro" id="IPR016167">
    <property type="entry name" value="FAD-bd_PCMH_sub1"/>
</dbReference>
<dbReference type="InterPro" id="IPR016169">
    <property type="entry name" value="FAD-bd_PCMH_sub2"/>
</dbReference>
<evidence type="ECO:0000256" key="1">
    <source>
        <dbReference type="ARBA" id="ARBA00001974"/>
    </source>
</evidence>
<keyword evidence="4" id="KW-0274">FAD</keyword>
<dbReference type="PROSITE" id="PS51387">
    <property type="entry name" value="FAD_PCMH"/>
    <property type="match status" value="1"/>
</dbReference>
<dbReference type="PANTHER" id="PTHR42973:SF39">
    <property type="entry name" value="FAD-BINDING PCMH-TYPE DOMAIN-CONTAINING PROTEIN"/>
    <property type="match status" value="1"/>
</dbReference>
<keyword evidence="5" id="KW-0560">Oxidoreductase</keyword>
<reference evidence="8" key="1">
    <citation type="submission" date="2016-10" db="EMBL/GenBank/DDBJ databases">
        <authorList>
            <person name="Varghese N."/>
            <person name="Submissions S."/>
        </authorList>
    </citation>
    <scope>NUCLEOTIDE SEQUENCE [LARGE SCALE GENOMIC DNA]</scope>
    <source>
        <strain evidence="8">CGMCC 4.7042</strain>
    </source>
</reference>
<dbReference type="GO" id="GO:0071949">
    <property type="term" value="F:FAD binding"/>
    <property type="evidence" value="ECO:0007669"/>
    <property type="project" value="InterPro"/>
</dbReference>
<dbReference type="STRING" id="1196353.SAMN05444921_123126"/>
<protein>
    <submittedName>
        <fullName evidence="7">FAD/FMN-containing dehydrogenase</fullName>
    </submittedName>
</protein>
<evidence type="ECO:0000256" key="3">
    <source>
        <dbReference type="ARBA" id="ARBA00022630"/>
    </source>
</evidence>
<dbReference type="GO" id="GO:0016491">
    <property type="term" value="F:oxidoreductase activity"/>
    <property type="evidence" value="ECO:0007669"/>
    <property type="project" value="UniProtKB-KW"/>
</dbReference>
<dbReference type="InterPro" id="IPR036318">
    <property type="entry name" value="FAD-bd_PCMH-like_sf"/>
</dbReference>
<evidence type="ECO:0000256" key="2">
    <source>
        <dbReference type="ARBA" id="ARBA00005466"/>
    </source>
</evidence>
<name>A0A1H0A7S1_9ACTN</name>
<dbReference type="GeneID" id="40833024"/>
<evidence type="ECO:0000313" key="8">
    <source>
        <dbReference type="Proteomes" id="UP000199063"/>
    </source>
</evidence>
<gene>
    <name evidence="7" type="ORF">SAMN05444921_123126</name>
</gene>
<dbReference type="AlphaFoldDB" id="A0A1H0A7S1"/>
<dbReference type="Proteomes" id="UP000199063">
    <property type="component" value="Unassembled WGS sequence"/>
</dbReference>
<dbReference type="Gene3D" id="3.30.43.10">
    <property type="entry name" value="Uridine Diphospho-n-acetylenolpyruvylglucosamine Reductase, domain 2"/>
    <property type="match status" value="1"/>
</dbReference>
<dbReference type="OrthoDB" id="3682986at2"/>
<organism evidence="7 8">
    <name type="scientific">Streptomyces wuyuanensis</name>
    <dbReference type="NCBI Taxonomy" id="1196353"/>
    <lineage>
        <taxon>Bacteria</taxon>
        <taxon>Bacillati</taxon>
        <taxon>Actinomycetota</taxon>
        <taxon>Actinomycetes</taxon>
        <taxon>Kitasatosporales</taxon>
        <taxon>Streptomycetaceae</taxon>
        <taxon>Streptomyces</taxon>
    </lineage>
</organism>
<dbReference type="SUPFAM" id="SSF56176">
    <property type="entry name" value="FAD-binding/transporter-associated domain-like"/>
    <property type="match status" value="1"/>
</dbReference>
<dbReference type="EMBL" id="FNHI01000023">
    <property type="protein sequence ID" value="SDN29427.1"/>
    <property type="molecule type" value="Genomic_DNA"/>
</dbReference>
<comment type="cofactor">
    <cofactor evidence="1">
        <name>FAD</name>
        <dbReference type="ChEBI" id="CHEBI:57692"/>
    </cofactor>
</comment>
<feature type="domain" description="FAD-binding PCMH-type" evidence="6">
    <location>
        <begin position="36"/>
        <end position="207"/>
    </location>
</feature>
<evidence type="ECO:0000256" key="5">
    <source>
        <dbReference type="ARBA" id="ARBA00023002"/>
    </source>
</evidence>
<proteinExistence type="inferred from homology"/>
<dbReference type="InterPro" id="IPR006094">
    <property type="entry name" value="Oxid_FAD_bind_N"/>
</dbReference>
<dbReference type="PANTHER" id="PTHR42973">
    <property type="entry name" value="BINDING OXIDOREDUCTASE, PUTATIVE (AFU_ORTHOLOGUE AFUA_1G17690)-RELATED"/>
    <property type="match status" value="1"/>
</dbReference>
<evidence type="ECO:0000313" key="7">
    <source>
        <dbReference type="EMBL" id="SDN29427.1"/>
    </source>
</evidence>
<dbReference type="Gene3D" id="3.40.462.20">
    <property type="match status" value="1"/>
</dbReference>
<comment type="similarity">
    <text evidence="2">Belongs to the oxygen-dependent FAD-linked oxidoreductase family.</text>
</comment>
<dbReference type="RefSeq" id="WP_093660050.1">
    <property type="nucleotide sequence ID" value="NZ_FNHI01000023.1"/>
</dbReference>
<dbReference type="InterPro" id="IPR016166">
    <property type="entry name" value="FAD-bd_PCMH"/>
</dbReference>
<evidence type="ECO:0000259" key="6">
    <source>
        <dbReference type="PROSITE" id="PS51387"/>
    </source>
</evidence>
<evidence type="ECO:0000256" key="4">
    <source>
        <dbReference type="ARBA" id="ARBA00022827"/>
    </source>
</evidence>
<keyword evidence="3" id="KW-0285">Flavoprotein</keyword>
<dbReference type="Gene3D" id="3.30.465.10">
    <property type="match status" value="1"/>
</dbReference>
<sequence>MREHRQAGSVEGTIVRRGDDGYEELRAAMVWNGLKPDRFPEVIVRAASARDVPAAVRLARSLGLRIAVRSAGHSWCGSPVRSDGMLLDLSGLRRYAIDPASATAFVEPAVTGRELAPALAEAGLAFPTGHCGTVALGGYLLGGGLGWNSGALGPACHSVEEIEAVTADGGTVRCNERENADLFWAARGAGPGFFAVVTGFRLRLHPAPGALAATMYAFPLADVEAACQWAGDVSHELEPTVELALTLATAAPFATDATPRPKVVTVSATAFAADEEHAAEALRPLGNCPFADGALQHRAPGPTSVAALDETADGLWPPRLRYAADTLWSDAEFTALLSRLGDAMREAPSDRSRVLAPFAPASHDGDLLRDMAFSVLGETYAVPYAIWDDPSGDEANLRWLREAMASVEPLGTGHYIAEADLTADPARAERSFRANDWDRLQGLRARYDPEGVFHTFLAA</sequence>
<dbReference type="InterPro" id="IPR050416">
    <property type="entry name" value="FAD-linked_Oxidoreductase"/>
</dbReference>